<dbReference type="GO" id="GO:0043022">
    <property type="term" value="F:ribosome binding"/>
    <property type="evidence" value="ECO:0007669"/>
    <property type="project" value="TreeGrafter"/>
</dbReference>
<name>A0AAV2YYT7_9STRA</name>
<feature type="region of interest" description="Disordered" evidence="2">
    <location>
        <begin position="545"/>
        <end position="580"/>
    </location>
</feature>
<feature type="region of interest" description="Disordered" evidence="2">
    <location>
        <begin position="418"/>
        <end position="463"/>
    </location>
</feature>
<dbReference type="InterPro" id="IPR013087">
    <property type="entry name" value="Znf_C2H2_type"/>
</dbReference>
<dbReference type="Pfam" id="PF23230">
    <property type="entry name" value="zf-C2H2_13"/>
    <property type="match status" value="1"/>
</dbReference>
<feature type="compositionally biased region" description="Basic residues" evidence="2">
    <location>
        <begin position="418"/>
        <end position="427"/>
    </location>
</feature>
<gene>
    <name evidence="5" type="ORF">N0F65_007801</name>
</gene>
<comment type="caution">
    <text evidence="5">The sequence shown here is derived from an EMBL/GenBank/DDBJ whole genome shotgun (WGS) entry which is preliminary data.</text>
</comment>
<dbReference type="InterPro" id="IPR001841">
    <property type="entry name" value="Znf_RING"/>
</dbReference>
<dbReference type="GO" id="GO:0008270">
    <property type="term" value="F:zinc ion binding"/>
    <property type="evidence" value="ECO:0007669"/>
    <property type="project" value="UniProtKB-KW"/>
</dbReference>
<reference evidence="5" key="1">
    <citation type="submission" date="2022-11" db="EMBL/GenBank/DDBJ databases">
        <authorList>
            <person name="Morgan W.R."/>
            <person name="Tartar A."/>
        </authorList>
    </citation>
    <scope>NUCLEOTIDE SEQUENCE</scope>
    <source>
        <strain evidence="5">ARSEF 373</strain>
    </source>
</reference>
<feature type="region of interest" description="Disordered" evidence="2">
    <location>
        <begin position="673"/>
        <end position="749"/>
    </location>
</feature>
<feature type="domain" description="C2H2-type" evidence="4">
    <location>
        <begin position="122"/>
        <end position="145"/>
    </location>
</feature>
<feature type="compositionally biased region" description="Polar residues" evidence="2">
    <location>
        <begin position="704"/>
        <end position="728"/>
    </location>
</feature>
<feature type="domain" description="RING-type" evidence="3">
    <location>
        <begin position="23"/>
        <end position="68"/>
    </location>
</feature>
<dbReference type="EMBL" id="DAKRPA010000068">
    <property type="protein sequence ID" value="DBA00176.1"/>
    <property type="molecule type" value="Genomic_DNA"/>
</dbReference>
<evidence type="ECO:0000313" key="5">
    <source>
        <dbReference type="EMBL" id="DBA00176.1"/>
    </source>
</evidence>
<evidence type="ECO:0000259" key="4">
    <source>
        <dbReference type="PROSITE" id="PS50157"/>
    </source>
</evidence>
<organism evidence="5 6">
    <name type="scientific">Lagenidium giganteum</name>
    <dbReference type="NCBI Taxonomy" id="4803"/>
    <lineage>
        <taxon>Eukaryota</taxon>
        <taxon>Sar</taxon>
        <taxon>Stramenopiles</taxon>
        <taxon>Oomycota</taxon>
        <taxon>Peronosporomycetes</taxon>
        <taxon>Pythiales</taxon>
        <taxon>Pythiaceae</taxon>
    </lineage>
</organism>
<dbReference type="GO" id="GO:0072344">
    <property type="term" value="P:rescue of stalled ribosome"/>
    <property type="evidence" value="ECO:0007669"/>
    <property type="project" value="InterPro"/>
</dbReference>
<protein>
    <recommendedName>
        <fullName evidence="7">RING-type E3 ubiquitin transferase</fullName>
    </recommendedName>
</protein>
<dbReference type="AlphaFoldDB" id="A0AAV2YYT7"/>
<dbReference type="Proteomes" id="UP001146120">
    <property type="component" value="Unassembled WGS sequence"/>
</dbReference>
<reference evidence="5" key="2">
    <citation type="journal article" date="2023" name="Microbiol Resour">
        <title>Decontamination and Annotation of the Draft Genome Sequence of the Oomycete Lagenidium giganteum ARSEF 373.</title>
        <authorList>
            <person name="Morgan W.R."/>
            <person name="Tartar A."/>
        </authorList>
    </citation>
    <scope>NUCLEOTIDE SEQUENCE</scope>
    <source>
        <strain evidence="5">ARSEF 373</strain>
    </source>
</reference>
<evidence type="ECO:0008006" key="7">
    <source>
        <dbReference type="Google" id="ProtNLM"/>
    </source>
</evidence>
<dbReference type="GO" id="GO:0061630">
    <property type="term" value="F:ubiquitin protein ligase activity"/>
    <property type="evidence" value="ECO:0007669"/>
    <property type="project" value="InterPro"/>
</dbReference>
<dbReference type="InterPro" id="IPR057634">
    <property type="entry name" value="PAH_ZNF598/HEL2"/>
</dbReference>
<sequence>MSAAEAPTMQRTASGRKQSMPTCIVCCHAIDNATRYHTVGACGHVGCCSVCAARMRQLLGNTACPICKADLPRVICVESDAVRFDSFQDWGDNIGPTHVFDEAAAMFFLKEDYPNVCKLRDTFCRKCNKKFSSLNALKTHLLDMHHLQYCGICLEHKKVFLDEHELFTKEQLKQHSAKGNPKEGFTGHPRCDFCFTRYYSTAELYEHLHKNHFECDICVRSLHIQNRYYKDYHDMENHFRAEHFLCEEPSCLAKKFVVFKSHIDFQAHMTKEHPHVKTSRKIDVHFTVRRAARDAAANDGFEDASQFQNLPSADDDHTINVADFPSLSGGSGRSGQLTFWENQTTTVPRSEDFPALAPAAGSRNGARAGPNFRNALAPPPTPAMLAHMHNSNGLDYPELATAAAALGANNPLMRFVKPSKMKRKKGKGGSGGGSAAATPSASPTHANTDDLEEKAEAVEDTATSSESKSALVLKIRQALGSDAKYEVFRETCKDYRVGDADVATFYGKVHGMFRPDDFEKLFVPLMRLFPDSNQVNEFMAFHRQRSGQNDGFKSKAKANKKQQQQQPQQHSKKHAKPPSLAASGWANALRESGVSSSISRGPAVVINNKNTKAAKAADLNRTTWSSTHDWQTPASVAAPAVGLTPVSSKIQTVAPAEAMGQLHIDPPAPFINPTPRPQPSQPASIRNRNDFPDLPKASKPIGLQSVTRATWDDQLQQIAQNRAQNASQGGKRKQKKKAMTLGEMAMKFA</sequence>
<dbReference type="PROSITE" id="PS50157">
    <property type="entry name" value="ZINC_FINGER_C2H2_2"/>
    <property type="match status" value="1"/>
</dbReference>
<keyword evidence="1" id="KW-0862">Zinc</keyword>
<keyword evidence="6" id="KW-1185">Reference proteome</keyword>
<evidence type="ECO:0000256" key="2">
    <source>
        <dbReference type="SAM" id="MobiDB-lite"/>
    </source>
</evidence>
<proteinExistence type="predicted"/>
<evidence type="ECO:0000259" key="3">
    <source>
        <dbReference type="PROSITE" id="PS50089"/>
    </source>
</evidence>
<keyword evidence="1" id="KW-0479">Metal-binding</keyword>
<dbReference type="InterPro" id="IPR044288">
    <property type="entry name" value="ZNF598/HEL2"/>
</dbReference>
<dbReference type="PANTHER" id="PTHR22938">
    <property type="entry name" value="ZINC FINGER PROTEIN 598"/>
    <property type="match status" value="1"/>
</dbReference>
<dbReference type="Gene3D" id="3.30.40.10">
    <property type="entry name" value="Zinc/RING finger domain, C3HC4 (zinc finger)"/>
    <property type="match status" value="1"/>
</dbReference>
<evidence type="ECO:0000256" key="1">
    <source>
        <dbReference type="PROSITE-ProRule" id="PRU00042"/>
    </source>
</evidence>
<evidence type="ECO:0000313" key="6">
    <source>
        <dbReference type="Proteomes" id="UP001146120"/>
    </source>
</evidence>
<dbReference type="InterPro" id="IPR013083">
    <property type="entry name" value="Znf_RING/FYVE/PHD"/>
</dbReference>
<keyword evidence="1" id="KW-0863">Zinc-finger</keyword>
<dbReference type="GO" id="GO:0016567">
    <property type="term" value="P:protein ubiquitination"/>
    <property type="evidence" value="ECO:0007669"/>
    <property type="project" value="TreeGrafter"/>
</dbReference>
<dbReference type="PANTHER" id="PTHR22938:SF0">
    <property type="entry name" value="E3 UBIQUITIN-PROTEIN LIGASE ZNF598"/>
    <property type="match status" value="1"/>
</dbReference>
<accession>A0AAV2YYT7</accession>
<dbReference type="InterPro" id="IPR056437">
    <property type="entry name" value="Znf-C2H2_ZNF598/HEL2"/>
</dbReference>
<dbReference type="Pfam" id="PF23202">
    <property type="entry name" value="PAH_ZNF598"/>
    <property type="match status" value="1"/>
</dbReference>
<dbReference type="SMART" id="SM00355">
    <property type="entry name" value="ZnF_C2H2"/>
    <property type="match status" value="4"/>
</dbReference>
<dbReference type="PROSITE" id="PS50089">
    <property type="entry name" value="ZF_RING_2"/>
    <property type="match status" value="1"/>
</dbReference>